<dbReference type="EMBL" id="JAHWXI010000004">
    <property type="protein sequence ID" value="MDN4463904.1"/>
    <property type="molecule type" value="Genomic_DNA"/>
</dbReference>
<organism evidence="1 2">
    <name type="scientific">Microbacterium aurantiacum</name>
    <dbReference type="NCBI Taxonomy" id="162393"/>
    <lineage>
        <taxon>Bacteria</taxon>
        <taxon>Bacillati</taxon>
        <taxon>Actinomycetota</taxon>
        <taxon>Actinomycetes</taxon>
        <taxon>Micrococcales</taxon>
        <taxon>Microbacteriaceae</taxon>
        <taxon>Microbacterium</taxon>
    </lineage>
</organism>
<accession>A0ABT8FRH1</accession>
<reference evidence="1" key="1">
    <citation type="submission" date="2021-06" db="EMBL/GenBank/DDBJ databases">
        <title>Genome-based taxonomic framework of Microbacterium strains isolated from marine environment, the description of four new species and reclassification of four preexisting species.</title>
        <authorList>
            <person name="Lee S.D."/>
            <person name="Kim S.-M."/>
            <person name="Byeon Y.-S."/>
            <person name="Yang H.L."/>
            <person name="Kim I.S."/>
        </authorList>
    </citation>
    <scope>NUCLEOTIDE SEQUENCE</scope>
    <source>
        <strain evidence="1">KACC 20510</strain>
    </source>
</reference>
<evidence type="ECO:0000313" key="1">
    <source>
        <dbReference type="EMBL" id="MDN4463904.1"/>
    </source>
</evidence>
<name>A0ABT8FRH1_9MICO</name>
<keyword evidence="2" id="KW-1185">Reference proteome</keyword>
<gene>
    <name evidence="1" type="ORF">KZC48_05765</name>
</gene>
<evidence type="ECO:0000313" key="2">
    <source>
        <dbReference type="Proteomes" id="UP001172731"/>
    </source>
</evidence>
<protein>
    <submittedName>
        <fullName evidence="1">Uncharacterized protein</fullName>
    </submittedName>
</protein>
<proteinExistence type="predicted"/>
<comment type="caution">
    <text evidence="1">The sequence shown here is derived from an EMBL/GenBank/DDBJ whole genome shotgun (WGS) entry which is preliminary data.</text>
</comment>
<dbReference type="RefSeq" id="WP_301133023.1">
    <property type="nucleotide sequence ID" value="NZ_BAAAUQ010000019.1"/>
</dbReference>
<sequence length="137" mass="15165">MSLDDWRRDRIAQAEREGEVIAVTGPRSLATPGAAAATAERYVSAWERATTFQIDAADVTADQLRAAALVLRAIADVDLRPLERRMTTDSCGNPIRITPEQAESWSTYCEAMDVRDRALGWMAAIERGADRRLSLDE</sequence>
<dbReference type="Proteomes" id="UP001172731">
    <property type="component" value="Unassembled WGS sequence"/>
</dbReference>